<dbReference type="InterPro" id="IPR050482">
    <property type="entry name" value="Sensor_HK_TwoCompSys"/>
</dbReference>
<feature type="transmembrane region" description="Helical" evidence="4">
    <location>
        <begin position="58"/>
        <end position="76"/>
    </location>
</feature>
<dbReference type="InterPro" id="IPR011712">
    <property type="entry name" value="Sig_transdc_His_kin_sub3_dim/P"/>
</dbReference>
<keyword evidence="2 6" id="KW-0418">Kinase</keyword>
<sequence>MLRMQRRFLHHSNTIRKGPKRRKQIWSYIDCRTICFRNGAPQIKVGQIRMNARESKQALTYGILWLGYIVATFLLFPRLNITCVLPLIPLIGLGAWLYGTTAGLWMTLLSLFHNFALTGIVYADQVTYYQYTFNGYIIIIAISYLVGHLRTIQTGLKSKHAELDQLVKLRNRKLDELTTKLLSESERFKTRFGQELHDSIGQQLTGIQLLSASLTEQLLEERNRDAALSDRILSRAAGVHIQIRKISRMLFPVKISSTGLIPALNELSSTLNSIKNTTLHISCSSIDLPLPDDIALQLYRICQEISLHAIDKLHVTNIDIRVTERQECVQLHIAYKRNPPNTEMTPPDISQLIRYRLARINGTLLSSDPSPDCVLECAIPLNSAYSGAAA</sequence>
<dbReference type="Proteomes" id="UP001290861">
    <property type="component" value="Unassembled WGS sequence"/>
</dbReference>
<feature type="transmembrane region" description="Helical" evidence="4">
    <location>
        <begin position="96"/>
        <end position="116"/>
    </location>
</feature>
<keyword evidence="4" id="KW-1133">Transmembrane helix</keyword>
<evidence type="ECO:0000313" key="7">
    <source>
        <dbReference type="Proteomes" id="UP001290861"/>
    </source>
</evidence>
<evidence type="ECO:0000313" key="6">
    <source>
        <dbReference type="EMBL" id="MDZ8117369.1"/>
    </source>
</evidence>
<keyword evidence="4" id="KW-0472">Membrane</keyword>
<keyword evidence="3" id="KW-0902">Two-component regulatory system</keyword>
<feature type="transmembrane region" description="Helical" evidence="4">
    <location>
        <begin position="128"/>
        <end position="147"/>
    </location>
</feature>
<evidence type="ECO:0000256" key="3">
    <source>
        <dbReference type="ARBA" id="ARBA00023012"/>
    </source>
</evidence>
<keyword evidence="1" id="KW-0808">Transferase</keyword>
<feature type="domain" description="Signal transduction histidine kinase subgroup 3 dimerisation and phosphoacceptor" evidence="5">
    <location>
        <begin position="190"/>
        <end position="249"/>
    </location>
</feature>
<dbReference type="Gene3D" id="6.10.250.2870">
    <property type="match status" value="1"/>
</dbReference>
<comment type="caution">
    <text evidence="6">The sequence shown here is derived from an EMBL/GenBank/DDBJ whole genome shotgun (WGS) entry which is preliminary data.</text>
</comment>
<reference evidence="6 7" key="1">
    <citation type="journal article" date="2024" name="Appl. Environ. Microbiol.">
        <title>Pontiella agarivorans sp. nov., a novel marine anaerobic bacterium capable of degrading macroalgal polysaccharides and fixing nitrogen.</title>
        <authorList>
            <person name="Liu N."/>
            <person name="Kivenson V."/>
            <person name="Peng X."/>
            <person name="Cui Z."/>
            <person name="Lankiewicz T.S."/>
            <person name="Gosselin K.M."/>
            <person name="English C.J."/>
            <person name="Blair E.M."/>
            <person name="O'Malley M.A."/>
            <person name="Valentine D.L."/>
        </authorList>
    </citation>
    <scope>NUCLEOTIDE SEQUENCE [LARGE SCALE GENOMIC DNA]</scope>
    <source>
        <strain evidence="6 7">NLcol2</strain>
    </source>
</reference>
<evidence type="ECO:0000256" key="1">
    <source>
        <dbReference type="ARBA" id="ARBA00022679"/>
    </source>
</evidence>
<keyword evidence="4" id="KW-0812">Transmembrane</keyword>
<dbReference type="RefSeq" id="WP_322607170.1">
    <property type="nucleotide sequence ID" value="NZ_JARVCO010000002.1"/>
</dbReference>
<keyword evidence="7" id="KW-1185">Reference proteome</keyword>
<dbReference type="Pfam" id="PF07730">
    <property type="entry name" value="HisKA_3"/>
    <property type="match status" value="1"/>
</dbReference>
<dbReference type="EMBL" id="JARVCO010000002">
    <property type="protein sequence ID" value="MDZ8117369.1"/>
    <property type="molecule type" value="Genomic_DNA"/>
</dbReference>
<organism evidence="6 7">
    <name type="scientific">Pontiella agarivorans</name>
    <dbReference type="NCBI Taxonomy" id="3038953"/>
    <lineage>
        <taxon>Bacteria</taxon>
        <taxon>Pseudomonadati</taxon>
        <taxon>Kiritimatiellota</taxon>
        <taxon>Kiritimatiellia</taxon>
        <taxon>Kiritimatiellales</taxon>
        <taxon>Pontiellaceae</taxon>
        <taxon>Pontiella</taxon>
    </lineage>
</organism>
<dbReference type="GO" id="GO:0016301">
    <property type="term" value="F:kinase activity"/>
    <property type="evidence" value="ECO:0007669"/>
    <property type="project" value="UniProtKB-KW"/>
</dbReference>
<proteinExistence type="predicted"/>
<evidence type="ECO:0000256" key="4">
    <source>
        <dbReference type="SAM" id="Phobius"/>
    </source>
</evidence>
<accession>A0ABU5MT41</accession>
<gene>
    <name evidence="6" type="ORF">P9H32_01915</name>
</gene>
<evidence type="ECO:0000259" key="5">
    <source>
        <dbReference type="Pfam" id="PF07730"/>
    </source>
</evidence>
<protein>
    <submittedName>
        <fullName evidence="6">Histidine kinase</fullName>
    </submittedName>
</protein>
<dbReference type="PANTHER" id="PTHR24421">
    <property type="entry name" value="NITRATE/NITRITE SENSOR PROTEIN NARX-RELATED"/>
    <property type="match status" value="1"/>
</dbReference>
<name>A0ABU5MT41_9BACT</name>
<evidence type="ECO:0000256" key="2">
    <source>
        <dbReference type="ARBA" id="ARBA00022777"/>
    </source>
</evidence>